<dbReference type="Proteomes" id="UP001652564">
    <property type="component" value="Unassembled WGS sequence"/>
</dbReference>
<accession>A0ABT2ZLC0</accession>
<proteinExistence type="predicted"/>
<evidence type="ECO:0000313" key="3">
    <source>
        <dbReference type="Proteomes" id="UP001652564"/>
    </source>
</evidence>
<dbReference type="InterPro" id="IPR029063">
    <property type="entry name" value="SAM-dependent_MTases_sf"/>
</dbReference>
<dbReference type="Pfam" id="PF05050">
    <property type="entry name" value="Methyltransf_21"/>
    <property type="match status" value="1"/>
</dbReference>
<keyword evidence="2" id="KW-0489">Methyltransferase</keyword>
<organism evidence="2 3">
    <name type="scientific">Albidovulum litorale</name>
    <dbReference type="NCBI Taxonomy" id="2984134"/>
    <lineage>
        <taxon>Bacteria</taxon>
        <taxon>Pseudomonadati</taxon>
        <taxon>Pseudomonadota</taxon>
        <taxon>Alphaproteobacteria</taxon>
        <taxon>Rhodobacterales</taxon>
        <taxon>Paracoccaceae</taxon>
        <taxon>Albidovulum</taxon>
    </lineage>
</organism>
<dbReference type="NCBIfam" id="TIGR01444">
    <property type="entry name" value="fkbM_fam"/>
    <property type="match status" value="1"/>
</dbReference>
<evidence type="ECO:0000313" key="2">
    <source>
        <dbReference type="EMBL" id="MCV2871928.1"/>
    </source>
</evidence>
<dbReference type="SUPFAM" id="SSF53335">
    <property type="entry name" value="S-adenosyl-L-methionine-dependent methyltransferases"/>
    <property type="match status" value="1"/>
</dbReference>
<sequence>MKAFRRRAYLFFRKLLGRNTEVFAPHGVNVRIPDGIDPVFSYKLARGRPYEQSEADMVRRFLATDTNVIELGGCMGIVSALIRSVIGPKAVHIVVEADPKLRPICEANAKQGADAGKTCMVGAAIDYSGANTVMFAPGENAHNGRVGAAAGGIEVPTARLSDLVKDLPEGPFALVCDIEGAELALIDSEHDLLSRMSLIILETHPHAYPNGDKDLDRMFASIRSSGMEVVSKEQDVVCFRRV</sequence>
<name>A0ABT2ZLC0_9RHOB</name>
<gene>
    <name evidence="2" type="ORF">OEZ71_06425</name>
</gene>
<protein>
    <submittedName>
        <fullName evidence="2">FkbM family methyltransferase</fullName>
    </submittedName>
</protein>
<dbReference type="InterPro" id="IPR006342">
    <property type="entry name" value="FkbM_mtfrase"/>
</dbReference>
<dbReference type="GO" id="GO:0008168">
    <property type="term" value="F:methyltransferase activity"/>
    <property type="evidence" value="ECO:0007669"/>
    <property type="project" value="UniProtKB-KW"/>
</dbReference>
<reference evidence="2 3" key="1">
    <citation type="submission" date="2022-10" db="EMBL/GenBank/DDBJ databases">
        <title>Defluviimonas sp. nov., isolated from ocean surface sediments.</title>
        <authorList>
            <person name="He W."/>
            <person name="Wang L."/>
            <person name="Zhang D.-F."/>
        </authorList>
    </citation>
    <scope>NUCLEOTIDE SEQUENCE [LARGE SCALE GENOMIC DNA]</scope>
    <source>
        <strain evidence="2 3">WL0050</strain>
    </source>
</reference>
<evidence type="ECO:0000259" key="1">
    <source>
        <dbReference type="Pfam" id="PF05050"/>
    </source>
</evidence>
<comment type="caution">
    <text evidence="2">The sequence shown here is derived from an EMBL/GenBank/DDBJ whole genome shotgun (WGS) entry which is preliminary data.</text>
</comment>
<dbReference type="GO" id="GO:0032259">
    <property type="term" value="P:methylation"/>
    <property type="evidence" value="ECO:0007669"/>
    <property type="project" value="UniProtKB-KW"/>
</dbReference>
<dbReference type="RefSeq" id="WP_263739133.1">
    <property type="nucleotide sequence ID" value="NZ_JAOWKZ010000002.1"/>
</dbReference>
<dbReference type="Gene3D" id="3.40.50.150">
    <property type="entry name" value="Vaccinia Virus protein VP39"/>
    <property type="match status" value="1"/>
</dbReference>
<feature type="domain" description="Methyltransferase FkbM" evidence="1">
    <location>
        <begin position="92"/>
        <end position="224"/>
    </location>
</feature>
<dbReference type="EMBL" id="JAOWKZ010000002">
    <property type="protein sequence ID" value="MCV2871928.1"/>
    <property type="molecule type" value="Genomic_DNA"/>
</dbReference>
<keyword evidence="3" id="KW-1185">Reference proteome</keyword>
<keyword evidence="2" id="KW-0808">Transferase</keyword>